<dbReference type="SUPFAM" id="SSF52540">
    <property type="entry name" value="P-loop containing nucleoside triphosphate hydrolases"/>
    <property type="match status" value="1"/>
</dbReference>
<keyword evidence="9 17" id="KW-0812">Transmembrane</keyword>
<sequence length="474" mass="49942">MELRDYIRILHKSWALIVAITLAGMGLGALATIFATPQYQSSTQLYVSVRSEGSQTGELVQGSTFARQIVASYVDVVRTGVVLDPVIEELNLQVSSGELAEFVTASSPLNTVLINISATSSDAQQAADIANAVGESFKDVVQTKLEATNASGQSPVQLTTTQAASVAQVPTSPNPKLNLALGLLVGLALGVGVAILRSVLDTRIHSLHDIEQITEKPLLGGIAFDPDTKTRPLIVHADPRNPRAESFRSLRTNLQFLNVGEGSRSFVITSAGPSEGKSTTSANLAISLAETGARVVLIEGDLRLPKVSEYMGVETGAGLTDVLIGKADLADVMHRWGRGQLYVLPAGRIPPNPSELLGSAAMDRVLAKLNDGFDYVLIDAPPVLLVTDAAVVGKKTSGVIMVVASSRTTKQGFGAAVRTLETAGTNILGVIVTMLPTKGPDSYGYGSYGYGHELEAIGAKEKRRGRFRGKRGSA</sequence>
<gene>
    <name evidence="20" type="ordered locus">Jden_0038</name>
</gene>
<dbReference type="Proteomes" id="UP000000628">
    <property type="component" value="Chromosome"/>
</dbReference>
<evidence type="ECO:0000313" key="20">
    <source>
        <dbReference type="EMBL" id="ACV07717.1"/>
    </source>
</evidence>
<dbReference type="InterPro" id="IPR050445">
    <property type="entry name" value="Bact_polysacc_biosynth/exp"/>
</dbReference>
<evidence type="ECO:0000256" key="1">
    <source>
        <dbReference type="ARBA" id="ARBA00004429"/>
    </source>
</evidence>
<evidence type="ECO:0000259" key="19">
    <source>
        <dbReference type="Pfam" id="PF13614"/>
    </source>
</evidence>
<dbReference type="Pfam" id="PF02706">
    <property type="entry name" value="Wzz"/>
    <property type="match status" value="1"/>
</dbReference>
<name>C7R539_JONDD</name>
<evidence type="ECO:0000256" key="3">
    <source>
        <dbReference type="ARBA" id="ARBA00007316"/>
    </source>
</evidence>
<evidence type="ECO:0000256" key="15">
    <source>
        <dbReference type="ARBA" id="ARBA00023137"/>
    </source>
</evidence>
<evidence type="ECO:0000256" key="9">
    <source>
        <dbReference type="ARBA" id="ARBA00022692"/>
    </source>
</evidence>
<feature type="transmembrane region" description="Helical" evidence="17">
    <location>
        <begin position="14"/>
        <end position="35"/>
    </location>
</feature>
<evidence type="ECO:0000256" key="17">
    <source>
        <dbReference type="SAM" id="Phobius"/>
    </source>
</evidence>
<proteinExistence type="inferred from homology"/>
<dbReference type="EC" id="2.7.10.2" evidence="5"/>
<evidence type="ECO:0000256" key="4">
    <source>
        <dbReference type="ARBA" id="ARBA00008883"/>
    </source>
</evidence>
<keyword evidence="15" id="KW-0829">Tyrosine-protein kinase</keyword>
<evidence type="ECO:0000256" key="12">
    <source>
        <dbReference type="ARBA" id="ARBA00022840"/>
    </source>
</evidence>
<protein>
    <recommendedName>
        <fullName evidence="5">non-specific protein-tyrosine kinase</fullName>
        <ecNumber evidence="5">2.7.10.2</ecNumber>
    </recommendedName>
</protein>
<dbReference type="GO" id="GO:0004715">
    <property type="term" value="F:non-membrane spanning protein tyrosine kinase activity"/>
    <property type="evidence" value="ECO:0007669"/>
    <property type="project" value="UniProtKB-EC"/>
</dbReference>
<reference evidence="20 21" key="1">
    <citation type="journal article" date="2009" name="Stand. Genomic Sci.">
        <title>Complete genome sequence of Jonesia denitrificans type strain (Prevot 55134).</title>
        <authorList>
            <person name="Pukall R."/>
            <person name="Gehrich-Schroter G."/>
            <person name="Lapidus A."/>
            <person name="Nolan M."/>
            <person name="Glavina Del Rio T."/>
            <person name="Lucas S."/>
            <person name="Chen F."/>
            <person name="Tice H."/>
            <person name="Pitluck S."/>
            <person name="Cheng J.F."/>
            <person name="Copeland A."/>
            <person name="Saunders E."/>
            <person name="Brettin T."/>
            <person name="Detter J.C."/>
            <person name="Bruce D."/>
            <person name="Goodwin L."/>
            <person name="Pati A."/>
            <person name="Ivanova N."/>
            <person name="Mavromatis K."/>
            <person name="Ovchinnikova G."/>
            <person name="Chen A."/>
            <person name="Palaniappan K."/>
            <person name="Land M."/>
            <person name="Hauser L."/>
            <person name="Chang Y.J."/>
            <person name="Jeffries C.D."/>
            <person name="Chain P."/>
            <person name="Goker M."/>
            <person name="Bristow J."/>
            <person name="Eisen J.A."/>
            <person name="Markowitz V."/>
            <person name="Hugenholtz P."/>
            <person name="Kyrpides N.C."/>
            <person name="Klenk H.P."/>
            <person name="Han C."/>
        </authorList>
    </citation>
    <scope>NUCLEOTIDE SEQUENCE [LARGE SCALE GENOMIC DNA]</scope>
    <source>
        <strain evidence="21">ATCC 14870 / DSM 20603 / BCRC 15368 / CIP 55.134 / JCM 11481 / NBRC 15587 / NCTC 10816 / Prevot 55134</strain>
    </source>
</reference>
<evidence type="ECO:0000256" key="11">
    <source>
        <dbReference type="ARBA" id="ARBA00022777"/>
    </source>
</evidence>
<evidence type="ECO:0000256" key="8">
    <source>
        <dbReference type="ARBA" id="ARBA00022679"/>
    </source>
</evidence>
<evidence type="ECO:0000256" key="6">
    <source>
        <dbReference type="ARBA" id="ARBA00022475"/>
    </source>
</evidence>
<evidence type="ECO:0000256" key="2">
    <source>
        <dbReference type="ARBA" id="ARBA00006683"/>
    </source>
</evidence>
<dbReference type="NCBIfam" id="TIGR01007">
    <property type="entry name" value="eps_fam"/>
    <property type="match status" value="1"/>
</dbReference>
<dbReference type="AlphaFoldDB" id="C7R539"/>
<evidence type="ECO:0000256" key="5">
    <source>
        <dbReference type="ARBA" id="ARBA00011903"/>
    </source>
</evidence>
<dbReference type="EMBL" id="CP001706">
    <property type="protein sequence ID" value="ACV07717.1"/>
    <property type="molecule type" value="Genomic_DNA"/>
</dbReference>
<evidence type="ECO:0000256" key="7">
    <source>
        <dbReference type="ARBA" id="ARBA00022519"/>
    </source>
</evidence>
<keyword evidence="13 17" id="KW-1133">Transmembrane helix</keyword>
<dbReference type="GO" id="GO:0005886">
    <property type="term" value="C:plasma membrane"/>
    <property type="evidence" value="ECO:0007669"/>
    <property type="project" value="UniProtKB-SubCell"/>
</dbReference>
<dbReference type="OrthoDB" id="9812433at2"/>
<dbReference type="GO" id="GO:0042802">
    <property type="term" value="F:identical protein binding"/>
    <property type="evidence" value="ECO:0007669"/>
    <property type="project" value="UniProtKB-ARBA"/>
</dbReference>
<dbReference type="STRING" id="471856.Jden_0038"/>
<dbReference type="FunFam" id="3.40.50.300:FF:000527">
    <property type="entry name" value="Tyrosine-protein kinase etk"/>
    <property type="match status" value="1"/>
</dbReference>
<evidence type="ECO:0000256" key="16">
    <source>
        <dbReference type="ARBA" id="ARBA00051245"/>
    </source>
</evidence>
<accession>C7R539</accession>
<comment type="similarity">
    <text evidence="2">Belongs to the CpsC/CapA family.</text>
</comment>
<dbReference type="GO" id="GO:0005524">
    <property type="term" value="F:ATP binding"/>
    <property type="evidence" value="ECO:0007669"/>
    <property type="project" value="UniProtKB-KW"/>
</dbReference>
<dbReference type="InterPro" id="IPR003856">
    <property type="entry name" value="LPS_length_determ_N"/>
</dbReference>
<dbReference type="InterPro" id="IPR005702">
    <property type="entry name" value="Wzc-like_C"/>
</dbReference>
<evidence type="ECO:0000313" key="21">
    <source>
        <dbReference type="Proteomes" id="UP000000628"/>
    </source>
</evidence>
<dbReference type="InterPro" id="IPR025669">
    <property type="entry name" value="AAA_dom"/>
</dbReference>
<dbReference type="KEGG" id="jde:Jden_0038"/>
<dbReference type="PANTHER" id="PTHR32309:SF13">
    <property type="entry name" value="FERRIC ENTEROBACTIN TRANSPORT PROTEIN FEPE"/>
    <property type="match status" value="1"/>
</dbReference>
<dbReference type="PANTHER" id="PTHR32309">
    <property type="entry name" value="TYROSINE-PROTEIN KINASE"/>
    <property type="match status" value="1"/>
</dbReference>
<comment type="subcellular location">
    <subcellularLocation>
        <location evidence="1">Cell inner membrane</location>
        <topology evidence="1">Multi-pass membrane protein</topology>
    </subcellularLocation>
</comment>
<keyword evidence="10" id="KW-0547">Nucleotide-binding</keyword>
<dbReference type="eggNOG" id="COG3944">
    <property type="taxonomic scope" value="Bacteria"/>
</dbReference>
<comment type="catalytic activity">
    <reaction evidence="16">
        <text>L-tyrosyl-[protein] + ATP = O-phospho-L-tyrosyl-[protein] + ADP + H(+)</text>
        <dbReference type="Rhea" id="RHEA:10596"/>
        <dbReference type="Rhea" id="RHEA-COMP:10136"/>
        <dbReference type="Rhea" id="RHEA-COMP:20101"/>
        <dbReference type="ChEBI" id="CHEBI:15378"/>
        <dbReference type="ChEBI" id="CHEBI:30616"/>
        <dbReference type="ChEBI" id="CHEBI:46858"/>
        <dbReference type="ChEBI" id="CHEBI:61978"/>
        <dbReference type="ChEBI" id="CHEBI:456216"/>
        <dbReference type="EC" id="2.7.10.2"/>
    </reaction>
</comment>
<keyword evidence="7" id="KW-0997">Cell inner membrane</keyword>
<dbReference type="Gene3D" id="3.40.50.300">
    <property type="entry name" value="P-loop containing nucleotide triphosphate hydrolases"/>
    <property type="match status" value="1"/>
</dbReference>
<comment type="similarity">
    <text evidence="4">Belongs to the etk/wzc family.</text>
</comment>
<keyword evidence="12" id="KW-0067">ATP-binding</keyword>
<comment type="similarity">
    <text evidence="3">Belongs to the CpsD/CapB family.</text>
</comment>
<evidence type="ECO:0000256" key="10">
    <source>
        <dbReference type="ARBA" id="ARBA00022741"/>
    </source>
</evidence>
<dbReference type="CDD" id="cd05387">
    <property type="entry name" value="BY-kinase"/>
    <property type="match status" value="1"/>
</dbReference>
<keyword evidence="6" id="KW-1003">Cell membrane</keyword>
<dbReference type="RefSeq" id="WP_012805822.1">
    <property type="nucleotide sequence ID" value="NC_013174.1"/>
</dbReference>
<keyword evidence="21" id="KW-1185">Reference proteome</keyword>
<dbReference type="InterPro" id="IPR027417">
    <property type="entry name" value="P-loop_NTPase"/>
</dbReference>
<organism evidence="20 21">
    <name type="scientific">Jonesia denitrificans (strain ATCC 14870 / DSM 20603 / BCRC 15368 / CIP 55.134 / JCM 11481 / NBRC 15587 / NCTC 10816 / Prevot 55134)</name>
    <name type="common">Listeria denitrificans</name>
    <dbReference type="NCBI Taxonomy" id="471856"/>
    <lineage>
        <taxon>Bacteria</taxon>
        <taxon>Bacillati</taxon>
        <taxon>Actinomycetota</taxon>
        <taxon>Actinomycetes</taxon>
        <taxon>Micrococcales</taxon>
        <taxon>Jonesiaceae</taxon>
        <taxon>Jonesia</taxon>
    </lineage>
</organism>
<feature type="domain" description="Polysaccharide chain length determinant N-terminal" evidence="18">
    <location>
        <begin position="2"/>
        <end position="90"/>
    </location>
</feature>
<keyword evidence="11" id="KW-0418">Kinase</keyword>
<keyword evidence="8 20" id="KW-0808">Transferase</keyword>
<dbReference type="HOGENOM" id="CLU_009912_4_1_11"/>
<evidence type="ECO:0000259" key="18">
    <source>
        <dbReference type="Pfam" id="PF02706"/>
    </source>
</evidence>
<feature type="domain" description="AAA" evidence="19">
    <location>
        <begin position="276"/>
        <end position="422"/>
    </location>
</feature>
<keyword evidence="14 17" id="KW-0472">Membrane</keyword>
<dbReference type="eggNOG" id="COG0489">
    <property type="taxonomic scope" value="Bacteria"/>
</dbReference>
<evidence type="ECO:0000256" key="13">
    <source>
        <dbReference type="ARBA" id="ARBA00022989"/>
    </source>
</evidence>
<evidence type="ECO:0000256" key="14">
    <source>
        <dbReference type="ARBA" id="ARBA00023136"/>
    </source>
</evidence>
<dbReference type="Pfam" id="PF13614">
    <property type="entry name" value="AAA_31"/>
    <property type="match status" value="1"/>
</dbReference>